<dbReference type="EMBL" id="BAUW01000001">
    <property type="protein sequence ID" value="GAE43422.1"/>
    <property type="molecule type" value="Genomic_DNA"/>
</dbReference>
<gene>
    <name evidence="3" type="ORF">JCM21738_56</name>
</gene>
<reference evidence="3 4" key="1">
    <citation type="submission" date="2013-12" db="EMBL/GenBank/DDBJ databases">
        <title>NBRP : Genome information of microbial organism related human and environment.</title>
        <authorList>
            <person name="Hattori M."/>
            <person name="Oshima K."/>
            <person name="Inaba H."/>
            <person name="Suda W."/>
            <person name="Sakamoto M."/>
            <person name="Iino T."/>
            <person name="Kitahara M."/>
            <person name="Oshida Y."/>
            <person name="Iida T."/>
            <person name="Kudo T."/>
            <person name="Itoh T."/>
            <person name="Ahmed I."/>
            <person name="Ohkuma M."/>
        </authorList>
    </citation>
    <scope>NUCLEOTIDE SEQUENCE [LARGE SCALE GENOMIC DNA]</scope>
    <source>
        <strain evidence="3 4">JCM 21738</strain>
    </source>
</reference>
<evidence type="ECO:0000256" key="2">
    <source>
        <dbReference type="SAM" id="Phobius"/>
    </source>
</evidence>
<evidence type="ECO:0000313" key="4">
    <source>
        <dbReference type="Proteomes" id="UP000018949"/>
    </source>
</evidence>
<comment type="caution">
    <text evidence="3">The sequence shown here is derived from an EMBL/GenBank/DDBJ whole genome shotgun (WGS) entry which is preliminary data.</text>
</comment>
<proteinExistence type="predicted"/>
<feature type="transmembrane region" description="Helical" evidence="2">
    <location>
        <begin position="46"/>
        <end position="69"/>
    </location>
</feature>
<evidence type="ECO:0000313" key="3">
    <source>
        <dbReference type="EMBL" id="GAE43422.1"/>
    </source>
</evidence>
<evidence type="ECO:0000256" key="1">
    <source>
        <dbReference type="SAM" id="MobiDB-lite"/>
    </source>
</evidence>
<dbReference type="Proteomes" id="UP000018949">
    <property type="component" value="Unassembled WGS sequence"/>
</dbReference>
<sequence>MKKSQLSDKQLEEILGQMPKVKDHRDSRDIYQNIAHRVEKRKKMPAWVIPGAALAAALFLAFILSPGLMGTNYSEEKSMDSSAAGEKSAMDMNTATR</sequence>
<protein>
    <submittedName>
        <fullName evidence="3">Sigma-X negative effector</fullName>
    </submittedName>
</protein>
<dbReference type="AlphaFoldDB" id="W4RH17"/>
<keyword evidence="2" id="KW-0812">Transmembrane</keyword>
<keyword evidence="4" id="KW-1185">Reference proteome</keyword>
<name>W4RH17_9BACI</name>
<feature type="region of interest" description="Disordered" evidence="1">
    <location>
        <begin position="74"/>
        <end position="97"/>
    </location>
</feature>
<keyword evidence="2" id="KW-1133">Transmembrane helix</keyword>
<keyword evidence="2" id="KW-0472">Membrane</keyword>
<dbReference type="RefSeq" id="WP_035208654.1">
    <property type="nucleotide sequence ID" value="NZ_BAUW01000001.1"/>
</dbReference>
<organism evidence="3 4">
    <name type="scientific">Mesobacillus boroniphilus JCM 21738</name>
    <dbReference type="NCBI Taxonomy" id="1294265"/>
    <lineage>
        <taxon>Bacteria</taxon>
        <taxon>Bacillati</taxon>
        <taxon>Bacillota</taxon>
        <taxon>Bacilli</taxon>
        <taxon>Bacillales</taxon>
        <taxon>Bacillaceae</taxon>
        <taxon>Mesobacillus</taxon>
    </lineage>
</organism>
<accession>W4RH17</accession>